<reference evidence="10 11" key="1">
    <citation type="submission" date="2025-04" db="UniProtKB">
        <authorList>
            <consortium name="RefSeq"/>
        </authorList>
    </citation>
    <scope>IDENTIFICATION</scope>
    <source>
        <tissue evidence="10 11">Whole sample</tissue>
    </source>
</reference>
<dbReference type="SUPFAM" id="SSF52799">
    <property type="entry name" value="(Phosphotyrosine protein) phosphatases II"/>
    <property type="match status" value="2"/>
</dbReference>
<dbReference type="RefSeq" id="XP_022304867.1">
    <property type="nucleotide sequence ID" value="XM_022449159.1"/>
</dbReference>
<dbReference type="PROSITE" id="PS50056">
    <property type="entry name" value="TYR_PHOSPHATASE_2"/>
    <property type="match status" value="2"/>
</dbReference>
<dbReference type="OrthoDB" id="6274266at2759"/>
<comment type="catalytic activity">
    <reaction evidence="5">
        <text>O-phospho-L-tyrosyl-[protein] + H2O = L-tyrosyl-[protein] + phosphate</text>
        <dbReference type="Rhea" id="RHEA:10684"/>
        <dbReference type="Rhea" id="RHEA-COMP:10136"/>
        <dbReference type="Rhea" id="RHEA-COMP:20101"/>
        <dbReference type="ChEBI" id="CHEBI:15377"/>
        <dbReference type="ChEBI" id="CHEBI:43474"/>
        <dbReference type="ChEBI" id="CHEBI:46858"/>
        <dbReference type="ChEBI" id="CHEBI:61978"/>
        <dbReference type="EC" id="3.1.3.48"/>
    </reaction>
</comment>
<keyword evidence="4" id="KW-0904">Protein phosphatase</keyword>
<feature type="domain" description="Tyrosine-protein phosphatase" evidence="7">
    <location>
        <begin position="505"/>
        <end position="759"/>
    </location>
</feature>
<dbReference type="CDD" id="cd00047">
    <property type="entry name" value="PTPc"/>
    <property type="match status" value="1"/>
</dbReference>
<sequence>MCNITCQDCNRTIELCKSKCQPGWTGFNCQKECTPGSFGYNCSSTCGHCLNNSSCEPANGTCLKGCEPGYKTPLCIVASNTVSMRGSFLPIVVAVVDILLIILIFVVVMLIVRTKRTKKLKEAMMNILSAEQHEELFDDTNHTDDVITRAASCLKENRKTQDKGRSLTKMFLSDKNETNKNCSIEDETVYGNESLTHSIRVDKLQEVIARKMTNGNKGFKSEYASLPYGETHTCDVGKRPENILKNRFRTIFPYDHSRVVLSVTSDDPSDYINANYINGPNRVKEYIATEGPVENTVVEFWRMIWQENVTSIVMLTNLTEGEHAKCSYYWPNEKESLTFGVVFVDLAEEKKYAFFTKRKLSLSHKEFQNTRVITHYQYTAWPDYGRPEPLSLILFHQHVFTTRNKKKVPTVVHCSAGVGRTGVFIALDAMYQEGKKTGKVNVAEFVKRMRHNRVSMVQTYEQYMVIYLALNEIFKAPIKVKSVTEFCNTMEKMSSSNSATNTPFVHEEFQVLRQLCAPCKTIDHRTRHKNSKGRLENQLPLVCKHGQHLSAIMPKEDSYTKVVYIPSYTNARSFIVTHYPTQEGAVNFLRMLIDHGSNTVVCVDPLRDIDSMKSWLPVERSSKVMIPFILHCQSTSTKHSEGHSINIRDHQQGDTEHTLAVYGPISRINPFGMPQNRLELLRLVSDVLDSKSDSPITVVSSDGTSLCGVFIAVHNVIQQLNIDGYVDVFTVVRQLRIHQPDLCNSIEEYEMVYRTVYDEVQTTTRQL</sequence>
<dbReference type="Pfam" id="PF00102">
    <property type="entry name" value="Y_phosphatase"/>
    <property type="match status" value="2"/>
</dbReference>
<feature type="domain" description="Tyrosine-protein phosphatase" evidence="7">
    <location>
        <begin position="219"/>
        <end position="473"/>
    </location>
</feature>
<dbReference type="PRINTS" id="PR00700">
    <property type="entry name" value="PRTYPHPHTASE"/>
</dbReference>
<evidence type="ECO:0000256" key="1">
    <source>
        <dbReference type="ARBA" id="ARBA00009580"/>
    </source>
</evidence>
<dbReference type="PROSITE" id="PS50055">
    <property type="entry name" value="TYR_PHOSPHATASE_PTP"/>
    <property type="match status" value="2"/>
</dbReference>
<feature type="domain" description="Tyrosine specific protein phosphatases" evidence="8">
    <location>
        <begin position="390"/>
        <end position="464"/>
    </location>
</feature>
<evidence type="ECO:0000313" key="11">
    <source>
        <dbReference type="RefSeq" id="XP_022304867.1"/>
    </source>
</evidence>
<gene>
    <name evidence="10 11" type="primary">LOC111111946</name>
</gene>
<dbReference type="Proteomes" id="UP000694844">
    <property type="component" value="Chromosome 9"/>
</dbReference>
<evidence type="ECO:0000256" key="2">
    <source>
        <dbReference type="ARBA" id="ARBA00013064"/>
    </source>
</evidence>
<evidence type="ECO:0000313" key="10">
    <source>
        <dbReference type="RefSeq" id="XP_022304866.1"/>
    </source>
</evidence>
<dbReference type="SMART" id="SM00194">
    <property type="entry name" value="PTPc"/>
    <property type="match status" value="1"/>
</dbReference>
<dbReference type="KEGG" id="cvn:111111946"/>
<dbReference type="InterPro" id="IPR016130">
    <property type="entry name" value="Tyr_Pase_AS"/>
</dbReference>
<dbReference type="SUPFAM" id="SSF57184">
    <property type="entry name" value="Growth factor receptor domain"/>
    <property type="match status" value="1"/>
</dbReference>
<evidence type="ECO:0000259" key="7">
    <source>
        <dbReference type="PROSITE" id="PS50055"/>
    </source>
</evidence>
<evidence type="ECO:0000256" key="4">
    <source>
        <dbReference type="ARBA" id="ARBA00022912"/>
    </source>
</evidence>
<dbReference type="InterPro" id="IPR050348">
    <property type="entry name" value="Protein-Tyr_Phosphatase"/>
</dbReference>
<dbReference type="InterPro" id="IPR000387">
    <property type="entry name" value="Tyr_Pase_dom"/>
</dbReference>
<dbReference type="InterPro" id="IPR003595">
    <property type="entry name" value="Tyr_Pase_cat"/>
</dbReference>
<dbReference type="GO" id="GO:0004725">
    <property type="term" value="F:protein tyrosine phosphatase activity"/>
    <property type="evidence" value="ECO:0007669"/>
    <property type="project" value="UniProtKB-EC"/>
</dbReference>
<keyword evidence="6" id="KW-0812">Transmembrane</keyword>
<feature type="transmembrane region" description="Helical" evidence="6">
    <location>
        <begin position="88"/>
        <end position="112"/>
    </location>
</feature>
<dbReference type="RefSeq" id="XP_022304866.1">
    <property type="nucleotide sequence ID" value="XM_022449158.1"/>
</dbReference>
<feature type="domain" description="Tyrosine specific protein phosphatases" evidence="8">
    <location>
        <begin position="678"/>
        <end position="750"/>
    </location>
</feature>
<organism evidence="9 11">
    <name type="scientific">Crassostrea virginica</name>
    <name type="common">Eastern oyster</name>
    <dbReference type="NCBI Taxonomy" id="6565"/>
    <lineage>
        <taxon>Eukaryota</taxon>
        <taxon>Metazoa</taxon>
        <taxon>Spiralia</taxon>
        <taxon>Lophotrochozoa</taxon>
        <taxon>Mollusca</taxon>
        <taxon>Bivalvia</taxon>
        <taxon>Autobranchia</taxon>
        <taxon>Pteriomorphia</taxon>
        <taxon>Ostreida</taxon>
        <taxon>Ostreoidea</taxon>
        <taxon>Ostreidae</taxon>
        <taxon>Crassostrea</taxon>
    </lineage>
</organism>
<keyword evidence="3" id="KW-0378">Hydrolase</keyword>
<name>A0A8B8BNE1_CRAVI</name>
<proteinExistence type="inferred from homology"/>
<dbReference type="InterPro" id="IPR000242">
    <property type="entry name" value="PTP_cat"/>
</dbReference>
<protein>
    <recommendedName>
        <fullName evidence="2">protein-tyrosine-phosphatase</fullName>
        <ecNumber evidence="2">3.1.3.48</ecNumber>
    </recommendedName>
</protein>
<dbReference type="InterPro" id="IPR029021">
    <property type="entry name" value="Prot-tyrosine_phosphatase-like"/>
</dbReference>
<dbReference type="Gene3D" id="3.90.190.10">
    <property type="entry name" value="Protein tyrosine phosphatase superfamily"/>
    <property type="match status" value="2"/>
</dbReference>
<dbReference type="GeneID" id="111111946"/>
<keyword evidence="6" id="KW-1133">Transmembrane helix</keyword>
<dbReference type="FunFam" id="3.90.190.10:FF:000102">
    <property type="entry name" value="Receptor-type tyrosine-protein phosphatase"/>
    <property type="match status" value="1"/>
</dbReference>
<evidence type="ECO:0000256" key="6">
    <source>
        <dbReference type="SAM" id="Phobius"/>
    </source>
</evidence>
<comment type="similarity">
    <text evidence="1">Belongs to the protein-tyrosine phosphatase family.</text>
</comment>
<accession>A0A8B8BNE1</accession>
<keyword evidence="9" id="KW-1185">Reference proteome</keyword>
<dbReference type="PROSITE" id="PS00383">
    <property type="entry name" value="TYR_PHOSPHATASE_1"/>
    <property type="match status" value="1"/>
</dbReference>
<dbReference type="Gene3D" id="2.170.300.10">
    <property type="entry name" value="Tie2 ligand-binding domain superfamily"/>
    <property type="match status" value="1"/>
</dbReference>
<keyword evidence="6" id="KW-0472">Membrane</keyword>
<evidence type="ECO:0000256" key="3">
    <source>
        <dbReference type="ARBA" id="ARBA00022801"/>
    </source>
</evidence>
<dbReference type="EC" id="3.1.3.48" evidence="2"/>
<dbReference type="InterPro" id="IPR009030">
    <property type="entry name" value="Growth_fac_rcpt_cys_sf"/>
</dbReference>
<dbReference type="PANTHER" id="PTHR19134:SF562">
    <property type="entry name" value="PROTEIN-TYROSINE-PHOSPHATASE"/>
    <property type="match status" value="1"/>
</dbReference>
<evidence type="ECO:0000256" key="5">
    <source>
        <dbReference type="ARBA" id="ARBA00051722"/>
    </source>
</evidence>
<dbReference type="AlphaFoldDB" id="A0A8B8BNE1"/>
<dbReference type="PANTHER" id="PTHR19134">
    <property type="entry name" value="RECEPTOR-TYPE TYROSINE-PROTEIN PHOSPHATASE"/>
    <property type="match status" value="1"/>
</dbReference>
<evidence type="ECO:0000259" key="8">
    <source>
        <dbReference type="PROSITE" id="PS50056"/>
    </source>
</evidence>
<evidence type="ECO:0000313" key="9">
    <source>
        <dbReference type="Proteomes" id="UP000694844"/>
    </source>
</evidence>
<dbReference type="SMART" id="SM00404">
    <property type="entry name" value="PTPc_motif"/>
    <property type="match status" value="2"/>
</dbReference>